<sequence length="133" mass="14620">MNCGGSDLLSLQVGGNEHPCWRTGSGRMRSDCVREVARGRAGEGREPKFQPSSHGYGHNTVLERVCGIRGFGLDPKLVNPKFPSKTVRLDKRSHTRGQRTLGRALNWQEVCVAPQGVRTSLNPTLELLRVSAI</sequence>
<evidence type="ECO:0000313" key="1">
    <source>
        <dbReference type="EMBL" id="CAB4879341.1"/>
    </source>
</evidence>
<gene>
    <name evidence="1" type="ORF">UFOPK3444_01246</name>
</gene>
<protein>
    <submittedName>
        <fullName evidence="1">Unannotated protein</fullName>
    </submittedName>
</protein>
<name>A0A6J7E9Y1_9ZZZZ</name>
<accession>A0A6J7E9Y1</accession>
<dbReference type="AlphaFoldDB" id="A0A6J7E9Y1"/>
<reference evidence="1" key="1">
    <citation type="submission" date="2020-05" db="EMBL/GenBank/DDBJ databases">
        <authorList>
            <person name="Chiriac C."/>
            <person name="Salcher M."/>
            <person name="Ghai R."/>
            <person name="Kavagutti S V."/>
        </authorList>
    </citation>
    <scope>NUCLEOTIDE SEQUENCE</scope>
</reference>
<dbReference type="EMBL" id="CAFBLU010000024">
    <property type="protein sequence ID" value="CAB4879341.1"/>
    <property type="molecule type" value="Genomic_DNA"/>
</dbReference>
<organism evidence="1">
    <name type="scientific">freshwater metagenome</name>
    <dbReference type="NCBI Taxonomy" id="449393"/>
    <lineage>
        <taxon>unclassified sequences</taxon>
        <taxon>metagenomes</taxon>
        <taxon>ecological metagenomes</taxon>
    </lineage>
</organism>
<proteinExistence type="predicted"/>